<dbReference type="InterPro" id="IPR011989">
    <property type="entry name" value="ARM-like"/>
</dbReference>
<feature type="domain" description="Importin N-terminal" evidence="7">
    <location>
        <begin position="189"/>
        <end position="267"/>
    </location>
</feature>
<accession>D0N4T3</accession>
<dbReference type="EMBL" id="DS028125">
    <property type="protein sequence ID" value="EEY69891.1"/>
    <property type="molecule type" value="Genomic_DNA"/>
</dbReference>
<dbReference type="eggNOG" id="KOG1991">
    <property type="taxonomic scope" value="Eukaryota"/>
</dbReference>
<dbReference type="Proteomes" id="UP000006643">
    <property type="component" value="Unassembled WGS sequence"/>
</dbReference>
<evidence type="ECO:0000256" key="2">
    <source>
        <dbReference type="ARBA" id="ARBA00004496"/>
    </source>
</evidence>
<dbReference type="InterPro" id="IPR013598">
    <property type="entry name" value="Exportin-1/Importin-b-like"/>
</dbReference>
<protein>
    <recommendedName>
        <fullName evidence="7">Importin N-terminal domain-containing protein</fullName>
    </recommendedName>
</protein>
<organism evidence="8 9">
    <name type="scientific">Phytophthora infestans (strain T30-4)</name>
    <name type="common">Potato late blight agent</name>
    <dbReference type="NCBI Taxonomy" id="403677"/>
    <lineage>
        <taxon>Eukaryota</taxon>
        <taxon>Sar</taxon>
        <taxon>Stramenopiles</taxon>
        <taxon>Oomycota</taxon>
        <taxon>Peronosporomycetes</taxon>
        <taxon>Peronosporales</taxon>
        <taxon>Peronosporaceae</taxon>
        <taxon>Phytophthora</taxon>
    </lineage>
</organism>
<dbReference type="InterPro" id="IPR001494">
    <property type="entry name" value="Importin-beta_N"/>
</dbReference>
<dbReference type="GeneID" id="9471639"/>
<dbReference type="FunFam" id="1.25.10.10:FF:000565">
    <property type="entry name" value="Importin beta-like"/>
    <property type="match status" value="1"/>
</dbReference>
<keyword evidence="9" id="KW-1185">Reference proteome</keyword>
<keyword evidence="4" id="KW-0963">Cytoplasm</keyword>
<dbReference type="GO" id="GO:0005635">
    <property type="term" value="C:nuclear envelope"/>
    <property type="evidence" value="ECO:0007669"/>
    <property type="project" value="TreeGrafter"/>
</dbReference>
<dbReference type="InterPro" id="IPR016024">
    <property type="entry name" value="ARM-type_fold"/>
</dbReference>
<name>D0N4T3_PHYIT</name>
<dbReference type="InParanoid" id="D0N4T3"/>
<dbReference type="STRING" id="403677.D0N4T3"/>
<dbReference type="SMART" id="SM00913">
    <property type="entry name" value="IBN_N"/>
    <property type="match status" value="1"/>
</dbReference>
<keyword evidence="6" id="KW-0539">Nucleus</keyword>
<dbReference type="OMA" id="KNFEYRS"/>
<dbReference type="VEuPathDB" id="FungiDB:PITG_06410"/>
<dbReference type="GO" id="GO:0031267">
    <property type="term" value="F:small GTPase binding"/>
    <property type="evidence" value="ECO:0007669"/>
    <property type="project" value="InterPro"/>
</dbReference>
<dbReference type="AlphaFoldDB" id="D0N4T3"/>
<dbReference type="RefSeq" id="XP_002998538.1">
    <property type="nucleotide sequence ID" value="XM_002998492.1"/>
</dbReference>
<evidence type="ECO:0000256" key="1">
    <source>
        <dbReference type="ARBA" id="ARBA00004123"/>
    </source>
</evidence>
<dbReference type="Gene3D" id="1.25.10.10">
    <property type="entry name" value="Leucine-rich Repeat Variant"/>
    <property type="match status" value="1"/>
</dbReference>
<comment type="subcellular location">
    <subcellularLocation>
        <location evidence="2">Cytoplasm</location>
    </subcellularLocation>
    <subcellularLocation>
        <location evidence="1">Nucleus</location>
    </subcellularLocation>
</comment>
<dbReference type="GO" id="GO:0005829">
    <property type="term" value="C:cytosol"/>
    <property type="evidence" value="ECO:0007669"/>
    <property type="project" value="TreeGrafter"/>
</dbReference>
<gene>
    <name evidence="8" type="ORF">PITG_06410</name>
</gene>
<dbReference type="SUPFAM" id="SSF48371">
    <property type="entry name" value="ARM repeat"/>
    <property type="match status" value="1"/>
</dbReference>
<dbReference type="FunCoup" id="D0N4T3">
    <property type="interactions" value="415"/>
</dbReference>
<reference evidence="9" key="1">
    <citation type="journal article" date="2009" name="Nature">
        <title>Genome sequence and analysis of the Irish potato famine pathogen Phytophthora infestans.</title>
        <authorList>
            <consortium name="The Broad Institute Genome Sequencing Platform"/>
            <person name="Haas B.J."/>
            <person name="Kamoun S."/>
            <person name="Zody M.C."/>
            <person name="Jiang R.H."/>
            <person name="Handsaker R.E."/>
            <person name="Cano L.M."/>
            <person name="Grabherr M."/>
            <person name="Kodira C.D."/>
            <person name="Raffaele S."/>
            <person name="Torto-Alalibo T."/>
            <person name="Bozkurt T.O."/>
            <person name="Ah-Fong A.M."/>
            <person name="Alvarado L."/>
            <person name="Anderson V.L."/>
            <person name="Armstrong M.R."/>
            <person name="Avrova A."/>
            <person name="Baxter L."/>
            <person name="Beynon J."/>
            <person name="Boevink P.C."/>
            <person name="Bollmann S.R."/>
            <person name="Bos J.I."/>
            <person name="Bulone V."/>
            <person name="Cai G."/>
            <person name="Cakir C."/>
            <person name="Carrington J.C."/>
            <person name="Chawner M."/>
            <person name="Conti L."/>
            <person name="Costanzo S."/>
            <person name="Ewan R."/>
            <person name="Fahlgren N."/>
            <person name="Fischbach M.A."/>
            <person name="Fugelstad J."/>
            <person name="Gilroy E.M."/>
            <person name="Gnerre S."/>
            <person name="Green P.J."/>
            <person name="Grenville-Briggs L.J."/>
            <person name="Griffith J."/>
            <person name="Grunwald N.J."/>
            <person name="Horn K."/>
            <person name="Horner N.R."/>
            <person name="Hu C.H."/>
            <person name="Huitema E."/>
            <person name="Jeong D.H."/>
            <person name="Jones A.M."/>
            <person name="Jones J.D."/>
            <person name="Jones R.W."/>
            <person name="Karlsson E.K."/>
            <person name="Kunjeti S.G."/>
            <person name="Lamour K."/>
            <person name="Liu Z."/>
            <person name="Ma L."/>
            <person name="Maclean D."/>
            <person name="Chibucos M.C."/>
            <person name="McDonald H."/>
            <person name="McWalters J."/>
            <person name="Meijer H.J."/>
            <person name="Morgan W."/>
            <person name="Morris P.F."/>
            <person name="Munro C.A."/>
            <person name="O'Neill K."/>
            <person name="Ospina-Giraldo M."/>
            <person name="Pinzon A."/>
            <person name="Pritchard L."/>
            <person name="Ramsahoye B."/>
            <person name="Ren Q."/>
            <person name="Restrepo S."/>
            <person name="Roy S."/>
            <person name="Sadanandom A."/>
            <person name="Savidor A."/>
            <person name="Schornack S."/>
            <person name="Schwartz D.C."/>
            <person name="Schumann U.D."/>
            <person name="Schwessinger B."/>
            <person name="Seyer L."/>
            <person name="Sharpe T."/>
            <person name="Silvar C."/>
            <person name="Song J."/>
            <person name="Studholme D.J."/>
            <person name="Sykes S."/>
            <person name="Thines M."/>
            <person name="van de Vondervoort P.J."/>
            <person name="Phuntumart V."/>
            <person name="Wawra S."/>
            <person name="Weide R."/>
            <person name="Win J."/>
            <person name="Young C."/>
            <person name="Zhou S."/>
            <person name="Fry W."/>
            <person name="Meyers B.C."/>
            <person name="van West P."/>
            <person name="Ristaino J."/>
            <person name="Govers F."/>
            <person name="Birch P.R."/>
            <person name="Whisson S.C."/>
            <person name="Judelson H.S."/>
            <person name="Nusbaum C."/>
        </authorList>
    </citation>
    <scope>NUCLEOTIDE SEQUENCE [LARGE SCALE GENOMIC DNA]</scope>
    <source>
        <strain evidence="9">T30-4</strain>
    </source>
</reference>
<dbReference type="Pfam" id="PF03810">
    <property type="entry name" value="IBN_N"/>
    <property type="match status" value="1"/>
</dbReference>
<dbReference type="Pfam" id="PF08389">
    <property type="entry name" value="Xpo1"/>
    <property type="match status" value="1"/>
</dbReference>
<dbReference type="KEGG" id="pif:PITG_06410"/>
<evidence type="ECO:0000313" key="9">
    <source>
        <dbReference type="Proteomes" id="UP000006643"/>
    </source>
</evidence>
<proteinExistence type="predicted"/>
<dbReference type="OrthoDB" id="760868at2759"/>
<evidence type="ECO:0000256" key="3">
    <source>
        <dbReference type="ARBA" id="ARBA00022448"/>
    </source>
</evidence>
<evidence type="ECO:0000256" key="5">
    <source>
        <dbReference type="ARBA" id="ARBA00022927"/>
    </source>
</evidence>
<evidence type="ECO:0000259" key="7">
    <source>
        <dbReference type="PROSITE" id="PS50166"/>
    </source>
</evidence>
<keyword evidence="5" id="KW-0653">Protein transport</keyword>
<evidence type="ECO:0000256" key="4">
    <source>
        <dbReference type="ARBA" id="ARBA00022490"/>
    </source>
</evidence>
<dbReference type="PROSITE" id="PS50166">
    <property type="entry name" value="IMPORTIN_B_NT"/>
    <property type="match status" value="1"/>
</dbReference>
<dbReference type="HOGENOM" id="CLU_004196_0_0_1"/>
<evidence type="ECO:0000313" key="8">
    <source>
        <dbReference type="EMBL" id="EEY69891.1"/>
    </source>
</evidence>
<sequence>MQPGLNLICTITRKCLPALKNRNYIGRTSSEKSEDFPLLLHPIPTSRQDTQALPLELFGSYRESKIPPYRRVHKGRFVTTEPFKAVPPLVKHFYRRWDVFRSVVEFSDSASSNNSEDPSVVPSIHLYPQGYVSGLRHGFHPSERSSSIRPKAAESPAKFSPYAATMDVASLHNILLHTFSNDEAARKAAEEAVAGLHTVPGSVQLLIQITVEASVTREIRQAAAVSLKNLVQKYWEGADGPEGQWVQVISPADKALGRQNGLEALLVSQDSSIRSLLAETVAYIARFDFPDSWPTLIDDICKNVQSGDANRIINALLALRRVVKNFEYRSEDRLAPLFKLVEVVFPMLQNMMVQMQTNNSIEAAHMMHLILKTYWSCVKTNLPPHIAQTEQVVAWMNIFRLVIAKPLPEASEGGEPAGQPTDEEERGNWPWWKLKKWALQILCRFYTRYGNPKKAEEEYLQMSTVFRNQIAPELLPCVMETLALRKNGRFCTDRVVQLALVFLQEAVDSAVTYKLIKPHLGFLLFEVIHPVLCLTPKDLQLWAEDPHEFVRKTNDVFEDFLDPVYAAANLLADLCTKRGKDCLPNVLSFYNNILNTYLATPDDTKDYIQKDAALHALFSLDGVLTKSKAHKDQVESMIITHILPEFKNPHGFLRLRACKIFSRKYIENIKFKDEQTLINIVNGMLDAMFDPELPVRIEAAKTIRFVVMYPHSDTVVEVLRPRLPQILEQFFSLMDEIGNDEVVVALEHIIDRFSTEIGPFSVQLVAKFVEFFGQFTAVAEDDEDASLAAVSCLDAINTILMSIHNHPELYALLVPTLAPVIHKILTDFDYVEYMESGIDILGSLAFYSHKIAPELWSLFPLIFASFNDWASDYLTNFVPVIDNFVGRDIDGFLAGSATNPATGASVRYLELVFNMAKTVFESASVQEIDLCAACRLLYSLLHNLFGKVDECIPPITLMVCNKLAEPLVDSTARNLLGVFGSLLHYNPALTLDALNQLGAADGVLKIWLSDLSRYDNYLDRKLFILGAMSILRAPADKIPTALRPHIKQLIQAAMKVLAESIQNPAPGIIDGDEEAEGGEEVEQLEELLENGGYASNEDAEDVVDDQYYAILRQLREEAEGQFGYDDEGDEDYISLLDEVDEVEFFLNSLQGFAQAHAPEYQALGLEADATTQQALVLFQAEHAKRKEAQAQKTQQ</sequence>
<keyword evidence="3" id="KW-0813">Transport</keyword>
<dbReference type="PANTHER" id="PTHR10997">
    <property type="entry name" value="IMPORTIN-7, 8, 11"/>
    <property type="match status" value="1"/>
</dbReference>
<dbReference type="GO" id="GO:0006606">
    <property type="term" value="P:protein import into nucleus"/>
    <property type="evidence" value="ECO:0007669"/>
    <property type="project" value="TreeGrafter"/>
</dbReference>
<evidence type="ECO:0000256" key="6">
    <source>
        <dbReference type="ARBA" id="ARBA00023242"/>
    </source>
</evidence>
<dbReference type="PANTHER" id="PTHR10997:SF18">
    <property type="entry name" value="D-IMPORTIN 7_RANBP7"/>
    <property type="match status" value="1"/>
</dbReference>